<keyword evidence="1" id="KW-0378">Hydrolase</keyword>
<name>A0A6A5RG21_9PLEO</name>
<organism evidence="1 2">
    <name type="scientific">Didymella exigua CBS 183.55</name>
    <dbReference type="NCBI Taxonomy" id="1150837"/>
    <lineage>
        <taxon>Eukaryota</taxon>
        <taxon>Fungi</taxon>
        <taxon>Dikarya</taxon>
        <taxon>Ascomycota</taxon>
        <taxon>Pezizomycotina</taxon>
        <taxon>Dothideomycetes</taxon>
        <taxon>Pleosporomycetidae</taxon>
        <taxon>Pleosporales</taxon>
        <taxon>Pleosporineae</taxon>
        <taxon>Didymellaceae</taxon>
        <taxon>Didymella</taxon>
    </lineage>
</organism>
<accession>A0A6A5RG21</accession>
<protein>
    <submittedName>
        <fullName evidence="1">Glycoside hydrolase family 5 protein</fullName>
    </submittedName>
</protein>
<dbReference type="Gene3D" id="3.20.20.80">
    <property type="entry name" value="Glycosidases"/>
    <property type="match status" value="1"/>
</dbReference>
<dbReference type="EMBL" id="ML978984">
    <property type="protein sequence ID" value="KAF1925456.1"/>
    <property type="molecule type" value="Genomic_DNA"/>
</dbReference>
<proteinExistence type="predicted"/>
<reference evidence="1" key="1">
    <citation type="journal article" date="2020" name="Stud. Mycol.">
        <title>101 Dothideomycetes genomes: a test case for predicting lifestyles and emergence of pathogens.</title>
        <authorList>
            <person name="Haridas S."/>
            <person name="Albert R."/>
            <person name="Binder M."/>
            <person name="Bloem J."/>
            <person name="Labutti K."/>
            <person name="Salamov A."/>
            <person name="Andreopoulos B."/>
            <person name="Baker S."/>
            <person name="Barry K."/>
            <person name="Bills G."/>
            <person name="Bluhm B."/>
            <person name="Cannon C."/>
            <person name="Castanera R."/>
            <person name="Culley D."/>
            <person name="Daum C."/>
            <person name="Ezra D."/>
            <person name="Gonzalez J."/>
            <person name="Henrissat B."/>
            <person name="Kuo A."/>
            <person name="Liang C."/>
            <person name="Lipzen A."/>
            <person name="Lutzoni F."/>
            <person name="Magnuson J."/>
            <person name="Mondo S."/>
            <person name="Nolan M."/>
            <person name="Ohm R."/>
            <person name="Pangilinan J."/>
            <person name="Park H.-J."/>
            <person name="Ramirez L."/>
            <person name="Alfaro M."/>
            <person name="Sun H."/>
            <person name="Tritt A."/>
            <person name="Yoshinaga Y."/>
            <person name="Zwiers L.-H."/>
            <person name="Turgeon B."/>
            <person name="Goodwin S."/>
            <person name="Spatafora J."/>
            <person name="Crous P."/>
            <person name="Grigoriev I."/>
        </authorList>
    </citation>
    <scope>NUCLEOTIDE SEQUENCE</scope>
    <source>
        <strain evidence="1">CBS 183.55</strain>
    </source>
</reference>
<dbReference type="Proteomes" id="UP000800082">
    <property type="component" value="Unassembled WGS sequence"/>
</dbReference>
<dbReference type="GO" id="GO:0016787">
    <property type="term" value="F:hydrolase activity"/>
    <property type="evidence" value="ECO:0007669"/>
    <property type="project" value="UniProtKB-KW"/>
</dbReference>
<dbReference type="AlphaFoldDB" id="A0A6A5RG21"/>
<evidence type="ECO:0000313" key="2">
    <source>
        <dbReference type="Proteomes" id="UP000800082"/>
    </source>
</evidence>
<gene>
    <name evidence="1" type="ORF">M421DRAFT_69965</name>
</gene>
<dbReference type="InterPro" id="IPR017853">
    <property type="entry name" value="GH"/>
</dbReference>
<sequence length="614" mass="67245">MYLKSIFALASTLFFSSFIPLVSTRLITADNHSFGGVNYPLLQFFTPKHRDDTIRTIVKSKARVIRLYIGPDSHHTDPEVSIGEFDKSLLDQLDDTLAAIHHISEGQVKVIISPHDAHALRGSNDIPCDAYCKKIGDAFLDFYSLEENRELYKTRLDVFFKHYPSKNFGGRSWNELSEVIMGVDIQNQPFSGIWPIPAGESWLCDMANHLKFSVGLDSSNIAVISGGVSGWQSLDGIQNFPDSVFECSAIDVIGIHGRFAAKEGVTAGTSWAEMFVPGNTLTARAQGKQGKRKLLIVEEWEYVHTDAGLNHKGEAIFDQGNALNLRGIPWIYSHLSSKNESTTSMINPLRPEHESMAALADVLTRASVSRSNFNWSPYLAAPSMSLSPLTEIPLNPYIPAISPCAFGCEGHLCSSADSCSPDLLCKNQVCQRNSDHQPGRAGSTCNSKKPCQSHLHCYASTCQSCSMRPTLPGTETCAPDAVTAFYTHPSRPQTCLNTIGRQNPCENAGHCSYNEYCSWGLCTTCKEGDACLGAPCKSNNACKTGFCNDHGRCDYSGKKKLFFGPGVQGRWKNMRVNGIPKGHERGPAKVRSEALSIVIPTEAVMETGQARVVS</sequence>
<dbReference type="RefSeq" id="XP_033445708.1">
    <property type="nucleotide sequence ID" value="XM_033596660.1"/>
</dbReference>
<dbReference type="SUPFAM" id="SSF51445">
    <property type="entry name" value="(Trans)glycosidases"/>
    <property type="match status" value="1"/>
</dbReference>
<evidence type="ECO:0000313" key="1">
    <source>
        <dbReference type="EMBL" id="KAF1925456.1"/>
    </source>
</evidence>
<keyword evidence="2" id="KW-1185">Reference proteome</keyword>
<dbReference type="OrthoDB" id="428177at2759"/>
<dbReference type="GeneID" id="54354327"/>